<comment type="subunit">
    <text evidence="6">Forms a complex with KhpA.</text>
</comment>
<dbReference type="SMART" id="SM01245">
    <property type="entry name" value="Jag_N"/>
    <property type="match status" value="1"/>
</dbReference>
<dbReference type="NCBIfam" id="NF041568">
    <property type="entry name" value="Jag_EloR"/>
    <property type="match status" value="1"/>
</dbReference>
<comment type="function">
    <text evidence="6">A probable RNA chaperone. Forms a complex with KhpA which binds to cellular RNA and controls its expression. Plays a role in peptidoglycan (PG) homeostasis and cell length regulation.</text>
</comment>
<evidence type="ECO:0000256" key="4">
    <source>
        <dbReference type="ARBA" id="ARBA00023186"/>
    </source>
</evidence>
<dbReference type="Gene3D" id="3.30.1370.50">
    <property type="entry name" value="R3H-like domain"/>
    <property type="match status" value="1"/>
</dbReference>
<evidence type="ECO:0000256" key="2">
    <source>
        <dbReference type="ARBA" id="ARBA00022884"/>
    </source>
</evidence>
<dbReference type="GO" id="GO:0009252">
    <property type="term" value="P:peptidoglycan biosynthetic process"/>
    <property type="evidence" value="ECO:0007669"/>
    <property type="project" value="UniProtKB-UniRule"/>
</dbReference>
<evidence type="ECO:0000256" key="6">
    <source>
        <dbReference type="HAMAP-Rule" id="MF_00867"/>
    </source>
</evidence>
<evidence type="ECO:0000256" key="1">
    <source>
        <dbReference type="ARBA" id="ARBA00022490"/>
    </source>
</evidence>
<dbReference type="EMBL" id="NPCC01000039">
    <property type="protein sequence ID" value="PAE87152.1"/>
    <property type="molecule type" value="Genomic_DNA"/>
</dbReference>
<dbReference type="GO" id="GO:0008360">
    <property type="term" value="P:regulation of cell shape"/>
    <property type="evidence" value="ECO:0007669"/>
    <property type="project" value="UniProtKB-KW"/>
</dbReference>
<dbReference type="SUPFAM" id="SSF82708">
    <property type="entry name" value="R3H domain"/>
    <property type="match status" value="1"/>
</dbReference>
<dbReference type="PANTHER" id="PTHR35800">
    <property type="entry name" value="PROTEIN JAG"/>
    <property type="match status" value="1"/>
</dbReference>
<dbReference type="InterPro" id="IPR038247">
    <property type="entry name" value="Jag_N_dom_sf"/>
</dbReference>
<dbReference type="Gene3D" id="3.30.300.20">
    <property type="match status" value="1"/>
</dbReference>
<dbReference type="InterPro" id="IPR036867">
    <property type="entry name" value="R3H_dom_sf"/>
</dbReference>
<dbReference type="GO" id="GO:0003723">
    <property type="term" value="F:RNA binding"/>
    <property type="evidence" value="ECO:0007669"/>
    <property type="project" value="UniProtKB-UniRule"/>
</dbReference>
<dbReference type="SMART" id="SM00393">
    <property type="entry name" value="R3H"/>
    <property type="match status" value="1"/>
</dbReference>
<feature type="region of interest" description="Jag_N domain" evidence="6">
    <location>
        <begin position="4"/>
        <end position="54"/>
    </location>
</feature>
<dbReference type="CDD" id="cd02414">
    <property type="entry name" value="KH-II_Jag"/>
    <property type="match status" value="1"/>
</dbReference>
<dbReference type="PROSITE" id="PS51061">
    <property type="entry name" value="R3H"/>
    <property type="match status" value="1"/>
</dbReference>
<name>A0A268NUH1_SHOCL</name>
<evidence type="ECO:0000259" key="7">
    <source>
        <dbReference type="PROSITE" id="PS51061"/>
    </source>
</evidence>
<dbReference type="RefSeq" id="WP_035205672.1">
    <property type="nucleotide sequence ID" value="NZ_BOQS01000024.1"/>
</dbReference>
<accession>A0A268NUH1</accession>
<organism evidence="8 9">
    <name type="scientific">Shouchella clausii</name>
    <name type="common">Alkalihalobacillus clausii</name>
    <dbReference type="NCBI Taxonomy" id="79880"/>
    <lineage>
        <taxon>Bacteria</taxon>
        <taxon>Bacillati</taxon>
        <taxon>Bacillota</taxon>
        <taxon>Bacilli</taxon>
        <taxon>Bacillales</taxon>
        <taxon>Bacillaceae</taxon>
        <taxon>Shouchella</taxon>
    </lineage>
</organism>
<gene>
    <name evidence="6" type="primary">khpB</name>
    <name evidence="6" type="synonym">eloR</name>
    <name evidence="8" type="ORF">CHH72_19875</name>
</gene>
<dbReference type="Gene3D" id="3.30.30.80">
    <property type="entry name" value="probable RNA-binding protein from clostridium symbiosum atcc 14940"/>
    <property type="match status" value="1"/>
</dbReference>
<keyword evidence="1 6" id="KW-0963">Cytoplasm</keyword>
<dbReference type="InterPro" id="IPR032782">
    <property type="entry name" value="KhpB_N"/>
</dbReference>
<evidence type="ECO:0000256" key="3">
    <source>
        <dbReference type="ARBA" id="ARBA00022960"/>
    </source>
</evidence>
<dbReference type="Proteomes" id="UP000216207">
    <property type="component" value="Unassembled WGS sequence"/>
</dbReference>
<dbReference type="GO" id="GO:0005737">
    <property type="term" value="C:cytoplasm"/>
    <property type="evidence" value="ECO:0007669"/>
    <property type="project" value="UniProtKB-SubCell"/>
</dbReference>
<dbReference type="InterPro" id="IPR039247">
    <property type="entry name" value="KhpB"/>
</dbReference>
<keyword evidence="2 6" id="KW-0694">RNA-binding</keyword>
<keyword evidence="4 6" id="KW-0143">Chaperone</keyword>
<comment type="domain">
    <text evidence="6">Has an N-terminal Jag-N domain and 2 RNA-binding domains (KH and R3H).</text>
</comment>
<evidence type="ECO:0000313" key="9">
    <source>
        <dbReference type="Proteomes" id="UP000216207"/>
    </source>
</evidence>
<dbReference type="GO" id="GO:0071555">
    <property type="term" value="P:cell wall organization"/>
    <property type="evidence" value="ECO:0007669"/>
    <property type="project" value="UniProtKB-KW"/>
</dbReference>
<dbReference type="InterPro" id="IPR001374">
    <property type="entry name" value="R3H_dom"/>
</dbReference>
<dbReference type="AlphaFoldDB" id="A0A268NUH1"/>
<dbReference type="InterPro" id="IPR038008">
    <property type="entry name" value="Jag_KH"/>
</dbReference>
<comment type="caution">
    <text evidence="8">The sequence shown here is derived from an EMBL/GenBank/DDBJ whole genome shotgun (WGS) entry which is preliminary data.</text>
</comment>
<reference evidence="8 9" key="1">
    <citation type="submission" date="2017-07" db="EMBL/GenBank/DDBJ databases">
        <title>Isolation and whole genome analysis of endospore-forming bacteria from heroin.</title>
        <authorList>
            <person name="Kalinowski J."/>
            <person name="Ahrens B."/>
            <person name="Al-Dilaimi A."/>
            <person name="Winkler A."/>
            <person name="Wibberg D."/>
            <person name="Schleenbecker U."/>
            <person name="Ruckert C."/>
            <person name="Wolfel R."/>
            <person name="Grass G."/>
        </authorList>
    </citation>
    <scope>NUCLEOTIDE SEQUENCE [LARGE SCALE GENOMIC DNA]</scope>
    <source>
        <strain evidence="8 9">7539</strain>
    </source>
</reference>
<sequence>MAHTFKGRTVEEAVANAVQHLGTTEEQLVYEVIEQPQKGFFGLFGGKPAVIKAHVPPRSTDVARSFLEETISLMGLKAELSVEQVGKEAFFSLHTEEEKDQGRLIGRKGQTLDSLEYLTNLAASHSPSTDFVKVRLDAGGYRHKREETLKQLALRISHKAKTTKEPIVLEPMPARERKVIHTTLANDAGVQTHSQGEGAKRHVVVEPTQFD</sequence>
<dbReference type="InterPro" id="IPR015946">
    <property type="entry name" value="KH_dom-like_a/b"/>
</dbReference>
<dbReference type="Pfam" id="PF14804">
    <property type="entry name" value="Jag_N"/>
    <property type="match status" value="1"/>
</dbReference>
<evidence type="ECO:0000313" key="8">
    <source>
        <dbReference type="EMBL" id="PAE87152.1"/>
    </source>
</evidence>
<comment type="similarity">
    <text evidence="6">Belongs to the KhpB RNA-binding protein family.</text>
</comment>
<dbReference type="HAMAP" id="MF_00867">
    <property type="entry name" value="KhpB"/>
    <property type="match status" value="1"/>
</dbReference>
<proteinExistence type="inferred from homology"/>
<dbReference type="CDD" id="cd02644">
    <property type="entry name" value="R3H_jag"/>
    <property type="match status" value="1"/>
</dbReference>
<dbReference type="InterPro" id="IPR034079">
    <property type="entry name" value="R3H_KhpB"/>
</dbReference>
<keyword evidence="5 6" id="KW-0961">Cell wall biogenesis/degradation</keyword>
<keyword evidence="3 6" id="KW-0133">Cell shape</keyword>
<feature type="domain" description="R3H" evidence="7">
    <location>
        <begin position="143"/>
        <end position="209"/>
    </location>
</feature>
<dbReference type="Pfam" id="PF01424">
    <property type="entry name" value="R3H"/>
    <property type="match status" value="1"/>
</dbReference>
<dbReference type="PANTHER" id="PTHR35800:SF1">
    <property type="entry name" value="RNA-BINDING PROTEIN KHPB"/>
    <property type="match status" value="1"/>
</dbReference>
<dbReference type="Pfam" id="PF13083">
    <property type="entry name" value="KH_KhpA-B"/>
    <property type="match status" value="1"/>
</dbReference>
<comment type="subcellular location">
    <subcellularLocation>
        <location evidence="6">Cytoplasm</location>
    </subcellularLocation>
</comment>
<evidence type="ECO:0000256" key="5">
    <source>
        <dbReference type="ARBA" id="ARBA00023316"/>
    </source>
</evidence>
<protein>
    <recommendedName>
        <fullName evidence="6">RNA-binding protein KhpB</fullName>
    </recommendedName>
    <alternativeName>
        <fullName evidence="6">RNA-binding protein EloR</fullName>
    </alternativeName>
</protein>